<dbReference type="EMBL" id="CP029193">
    <property type="protein sequence ID" value="QES30063.1"/>
    <property type="molecule type" value="Genomic_DNA"/>
</dbReference>
<evidence type="ECO:0000313" key="2">
    <source>
        <dbReference type="Proteomes" id="UP000323046"/>
    </source>
</evidence>
<dbReference type="OrthoDB" id="4034574at2"/>
<protein>
    <submittedName>
        <fullName evidence="1">Uncharacterized protein</fullName>
    </submittedName>
</protein>
<accession>A0A5P2BHX1</accession>
<organism evidence="1 2">
    <name type="scientific">Streptomyces venezuelae</name>
    <dbReference type="NCBI Taxonomy" id="54571"/>
    <lineage>
        <taxon>Bacteria</taxon>
        <taxon>Bacillati</taxon>
        <taxon>Actinomycetota</taxon>
        <taxon>Actinomycetes</taxon>
        <taxon>Kitasatosporales</taxon>
        <taxon>Streptomycetaceae</taxon>
        <taxon>Streptomyces</taxon>
    </lineage>
</organism>
<reference evidence="1 2" key="1">
    <citation type="submission" date="2018-05" db="EMBL/GenBank/DDBJ databases">
        <title>Streptomyces venezuelae.</title>
        <authorList>
            <person name="Kim W."/>
            <person name="Lee N."/>
            <person name="Cho B.-K."/>
        </authorList>
    </citation>
    <scope>NUCLEOTIDE SEQUENCE [LARGE SCALE GENOMIC DNA]</scope>
    <source>
        <strain evidence="1 2">ATCC 14583</strain>
    </source>
</reference>
<proteinExistence type="predicted"/>
<dbReference type="RefSeq" id="WP_150173364.1">
    <property type="nucleotide sequence ID" value="NZ_CP029193.1"/>
</dbReference>
<evidence type="ECO:0000313" key="1">
    <source>
        <dbReference type="EMBL" id="QES30063.1"/>
    </source>
</evidence>
<keyword evidence="2" id="KW-1185">Reference proteome</keyword>
<name>A0A5P2BHX1_STRVZ</name>
<dbReference type="AlphaFoldDB" id="A0A5P2BHX1"/>
<sequence>MGQELVTALAECAGPAAAEALAVLVTSPETEEVHVSATEALAARHSPDSVTPLASVLTSARTTRTFRRHGIALGGLAALDTDEADAHVLTYCRTKGLATEEARAAVRTIADRRSARSA</sequence>
<dbReference type="Proteomes" id="UP000323046">
    <property type="component" value="Chromosome"/>
</dbReference>
<gene>
    <name evidence="1" type="ORF">DEJ47_29690</name>
</gene>